<dbReference type="InterPro" id="IPR020904">
    <property type="entry name" value="Sc_DH/Rdtase_CS"/>
</dbReference>
<dbReference type="PROSITE" id="PS00061">
    <property type="entry name" value="ADH_SHORT"/>
    <property type="match status" value="1"/>
</dbReference>
<evidence type="ECO:0000313" key="4">
    <source>
        <dbReference type="EMBL" id="NYJ79020.1"/>
    </source>
</evidence>
<dbReference type="PRINTS" id="PR00080">
    <property type="entry name" value="SDRFAMILY"/>
</dbReference>
<organism evidence="4 5">
    <name type="scientific">Nesterenkonia xinjiangensis</name>
    <dbReference type="NCBI Taxonomy" id="225327"/>
    <lineage>
        <taxon>Bacteria</taxon>
        <taxon>Bacillati</taxon>
        <taxon>Actinomycetota</taxon>
        <taxon>Actinomycetes</taxon>
        <taxon>Micrococcales</taxon>
        <taxon>Micrococcaceae</taxon>
        <taxon>Nesterenkonia</taxon>
    </lineage>
</organism>
<dbReference type="PANTHER" id="PTHR43115">
    <property type="entry name" value="DEHYDROGENASE/REDUCTASE SDR FAMILY MEMBER 11"/>
    <property type="match status" value="1"/>
</dbReference>
<dbReference type="Gene3D" id="3.40.50.720">
    <property type="entry name" value="NAD(P)-binding Rossmann-like Domain"/>
    <property type="match status" value="1"/>
</dbReference>
<proteinExistence type="inferred from homology"/>
<dbReference type="NCBIfam" id="NF006073">
    <property type="entry name" value="PRK08219.1"/>
    <property type="match status" value="1"/>
</dbReference>
<protein>
    <submittedName>
        <fullName evidence="4">NADP-dependent 3-hydroxy acid dehydrogenase YdfG</fullName>
    </submittedName>
</protein>
<keyword evidence="2" id="KW-0560">Oxidoreductase</keyword>
<dbReference type="EMBL" id="JACCFY010000001">
    <property type="protein sequence ID" value="NYJ79020.1"/>
    <property type="molecule type" value="Genomic_DNA"/>
</dbReference>
<dbReference type="PRINTS" id="PR00081">
    <property type="entry name" value="GDHRDH"/>
</dbReference>
<dbReference type="RefSeq" id="WP_179542297.1">
    <property type="nucleotide sequence ID" value="NZ_BAAALL010000001.1"/>
</dbReference>
<evidence type="ECO:0000256" key="1">
    <source>
        <dbReference type="ARBA" id="ARBA00006484"/>
    </source>
</evidence>
<keyword evidence="5" id="KW-1185">Reference proteome</keyword>
<comment type="caution">
    <text evidence="4">The sequence shown here is derived from an EMBL/GenBank/DDBJ whole genome shotgun (WGS) entry which is preliminary data.</text>
</comment>
<dbReference type="Pfam" id="PF00106">
    <property type="entry name" value="adh_short"/>
    <property type="match status" value="1"/>
</dbReference>
<dbReference type="InterPro" id="IPR036291">
    <property type="entry name" value="NAD(P)-bd_dom_sf"/>
</dbReference>
<dbReference type="AlphaFoldDB" id="A0A7Z0GN23"/>
<dbReference type="SUPFAM" id="SSF51735">
    <property type="entry name" value="NAD(P)-binding Rossmann-fold domains"/>
    <property type="match status" value="1"/>
</dbReference>
<dbReference type="InterPro" id="IPR002347">
    <property type="entry name" value="SDR_fam"/>
</dbReference>
<comment type="similarity">
    <text evidence="1 3">Belongs to the short-chain dehydrogenases/reductases (SDR) family.</text>
</comment>
<dbReference type="Proteomes" id="UP000535437">
    <property type="component" value="Unassembled WGS sequence"/>
</dbReference>
<evidence type="ECO:0000313" key="5">
    <source>
        <dbReference type="Proteomes" id="UP000535437"/>
    </source>
</evidence>
<evidence type="ECO:0000256" key="3">
    <source>
        <dbReference type="RuleBase" id="RU000363"/>
    </source>
</evidence>
<dbReference type="GO" id="GO:0016491">
    <property type="term" value="F:oxidoreductase activity"/>
    <property type="evidence" value="ECO:0007669"/>
    <property type="project" value="UniProtKB-KW"/>
</dbReference>
<sequence length="239" mass="25247">MSESNPAAALERPLALVTGATRGIGRAIAEDLGRTHHVLVGGTSAERVSEVVAALPSSGPFVADLTDAEAVAAALEETGLERLDVLVHSAGVAGSGEVGTASLELWRHMFEVNVFAVAELTRQTLQALRTARGQVIAINSGSGYTSRAGGGIYSGSKFALRALTDALRDEERGTVRVTSIHPGRVDTDMQRELQSQMGNRDYDGSIYIAPQSVADTVRLAVDMPEASMVEDLSIRPVHR</sequence>
<gene>
    <name evidence="4" type="ORF">HNR09_002431</name>
</gene>
<accession>A0A7Z0GN23</accession>
<reference evidence="4 5" key="1">
    <citation type="submission" date="2020-07" db="EMBL/GenBank/DDBJ databases">
        <title>Sequencing the genomes of 1000 actinobacteria strains.</title>
        <authorList>
            <person name="Klenk H.-P."/>
        </authorList>
    </citation>
    <scope>NUCLEOTIDE SEQUENCE [LARGE SCALE GENOMIC DNA]</scope>
    <source>
        <strain evidence="4 5">DSM 15475</strain>
    </source>
</reference>
<evidence type="ECO:0000256" key="2">
    <source>
        <dbReference type="ARBA" id="ARBA00023002"/>
    </source>
</evidence>
<name>A0A7Z0GN23_9MICC</name>
<dbReference type="PANTHER" id="PTHR43115:SF4">
    <property type="entry name" value="DEHYDROGENASE_REDUCTASE SDR FAMILY MEMBER 11"/>
    <property type="match status" value="1"/>
</dbReference>